<dbReference type="PRINTS" id="PR00371">
    <property type="entry name" value="FPNCR"/>
</dbReference>
<dbReference type="GO" id="GO:0016491">
    <property type="term" value="F:oxidoreductase activity"/>
    <property type="evidence" value="ECO:0007669"/>
    <property type="project" value="UniProtKB-KW"/>
</dbReference>
<dbReference type="Gene3D" id="3.30.200.210">
    <property type="match status" value="1"/>
</dbReference>
<dbReference type="GO" id="GO:0051536">
    <property type="term" value="F:iron-sulfur cluster binding"/>
    <property type="evidence" value="ECO:0007669"/>
    <property type="project" value="UniProtKB-KW"/>
</dbReference>
<evidence type="ECO:0000259" key="6">
    <source>
        <dbReference type="PROSITE" id="PS51085"/>
    </source>
</evidence>
<dbReference type="SMART" id="SM00926">
    <property type="entry name" value="Molybdop_Fe4S4"/>
    <property type="match status" value="1"/>
</dbReference>
<reference evidence="9 10" key="1">
    <citation type="submission" date="2016-03" db="EMBL/GenBank/DDBJ databases">
        <authorList>
            <consortium name="Pathogen Informatics"/>
        </authorList>
    </citation>
    <scope>NUCLEOTIDE SEQUENCE [LARGE SCALE GENOMIC DNA]</scope>
    <source>
        <strain evidence="10">e1252</strain>
    </source>
</reference>
<dbReference type="SUPFAM" id="SSF54292">
    <property type="entry name" value="2Fe-2S ferredoxin-like"/>
    <property type="match status" value="1"/>
</dbReference>
<dbReference type="InterPro" id="IPR001709">
    <property type="entry name" value="Flavoprot_Pyr_Nucl_cyt_Rdtase"/>
</dbReference>
<dbReference type="InterPro" id="IPR050612">
    <property type="entry name" value="Prok_Mopterin_Oxidored"/>
</dbReference>
<feature type="domain" description="4Fe-4S Mo/W bis-MGD-type" evidence="8">
    <location>
        <begin position="2"/>
        <end position="57"/>
    </location>
</feature>
<dbReference type="InterPro" id="IPR006963">
    <property type="entry name" value="Mopterin_OxRdtase_4Fe-4S_dom"/>
</dbReference>
<evidence type="ECO:0000259" key="7">
    <source>
        <dbReference type="PROSITE" id="PS51384"/>
    </source>
</evidence>
<dbReference type="InterPro" id="IPR006656">
    <property type="entry name" value="Mopterin_OxRdtase"/>
</dbReference>
<dbReference type="InterPro" id="IPR039261">
    <property type="entry name" value="FNR_nucleotide-bd"/>
</dbReference>
<name>A0A0F1Q3Z7_ENTCL</name>
<dbReference type="Pfam" id="PF00111">
    <property type="entry name" value="Fer2"/>
    <property type="match status" value="1"/>
</dbReference>
<dbReference type="CDD" id="cd02781">
    <property type="entry name" value="MopB_CT_Acetylene-hydratase"/>
    <property type="match status" value="1"/>
</dbReference>
<dbReference type="InterPro" id="IPR008333">
    <property type="entry name" value="Cbr1-like_FAD-bd_dom"/>
</dbReference>
<dbReference type="AlphaFoldDB" id="A0A0F1Q3Z7"/>
<dbReference type="InterPro" id="IPR001433">
    <property type="entry name" value="OxRdtase_FAD/NAD-bd"/>
</dbReference>
<evidence type="ECO:0000256" key="2">
    <source>
        <dbReference type="ARBA" id="ARBA00010312"/>
    </source>
</evidence>
<dbReference type="Pfam" id="PF04879">
    <property type="entry name" value="Molybdop_Fe4S4"/>
    <property type="match status" value="1"/>
</dbReference>
<dbReference type="EMBL" id="FJXR01000021">
    <property type="protein sequence ID" value="CZV85412.1"/>
    <property type="molecule type" value="Genomic_DNA"/>
</dbReference>
<dbReference type="PROSITE" id="PS51669">
    <property type="entry name" value="4FE4S_MOW_BIS_MGD"/>
    <property type="match status" value="1"/>
</dbReference>
<dbReference type="Gene3D" id="2.40.30.10">
    <property type="entry name" value="Translation factors"/>
    <property type="match status" value="1"/>
</dbReference>
<dbReference type="SUPFAM" id="SSF53706">
    <property type="entry name" value="Formate dehydrogenase/DMSO reductase, domains 1-3"/>
    <property type="match status" value="1"/>
</dbReference>
<dbReference type="PROSITE" id="PS51085">
    <property type="entry name" value="2FE2S_FER_2"/>
    <property type="match status" value="1"/>
</dbReference>
<dbReference type="GO" id="GO:0046872">
    <property type="term" value="F:metal ion binding"/>
    <property type="evidence" value="ECO:0007669"/>
    <property type="project" value="UniProtKB-KW"/>
</dbReference>
<sequence>MSDIIPGYCTLCRSRCGTLNEVANDHLIKVRANPEHPNGKAMCMKGKAAPELVDSANRILYPMKRTHPKGAENPGWKRISWEEAMSTIAGQLEKFKRENGAESVAFGFTSPSGTPLSDAIEWLERFVRIYGSPNTSYGTEICNWHKDVAHRWTFGCGIPVADYSHADLILLWGHNPANTWLAQASAIGTGRNNGAKLIVVDPRPTPLAKEANAWLDVNPGTDGALALGLSHLLVERNLFNHEFVRNWTNGPLLVRNDNGYFLREKDINPLAISNRYTVWDEHNQQVTFIDSETRTEETLTPTAALEGNVEVAIADGAKISCQTAFSSFKDMLANYDPENVSRITGVSVASIEAAASLIAGAKKIAYHSWSGVAQHTNATQTERAIATLYALTGCFDQEGCNRIYASHPVNVVNSPTLMPKSQWDKALGLEERPIGPPSQGWVHSQDIWHSVLEGTPYKIRGLIGFGANILLSQSDTSLGQQALEALEFYAHVDLFETPTSKYADILLPVNTAWEREGLRTGFESSAAAQDHIQLRKKMVSPRGESRSDLEIVFDLACRLGMNEAFFDGNIEAAWNYQLEPLGLTVEMLRNKPEGYDIPLEHKVRKYAFRDPNSGYLAGFNTETKRAEFYSEILHRYGYNPLPEYVQPQEYQRNDPDYPLMLTSVKSGFFCHSQHRSLTSLRKKAPYPTVDISAALADEEGIKTGDWVEIETRAGLARFRAKVEAKLSHETVIAEFGWWQACPDFGKPSYPVKGEYSSNYNSLISGDSYDPVSGALPLRSFRCRIRRLNDFELIRRPWEGRKTFKVIELKKEADNVTTVTFQSNSEGYLPDYEPGQHITVSCCPMSDSEEIVTRAYSLTGPAFVHDRKTYSISVRHQKATDEKGEYVEGIMSSYINTHLQIGKDVELTPPGGNFIVPLNAVQPVVIFAGGIGITPFISYLESINPQAEGPEIWLFYANQNSRLHAFKKRIAELNASIDRLKVINIYNQPLDCDIPGLDYDRAGYVGAGDVEAYLIENNARYYMCGPQPMMDAISRGLQERGVPAFAIFYEIFRSPTKINNDPSLRHKVIFAKSGREEIWTTDKGTLLNFGEKLGIKMPSGCRVGQCESCSTKVIAGNVQHLNGVEPSDEGACLTCQCIPAGDITIDA</sequence>
<keyword evidence="3" id="KW-0479">Metal-binding</keyword>
<dbReference type="Gene3D" id="3.40.50.740">
    <property type="match status" value="1"/>
</dbReference>
<dbReference type="PANTHER" id="PTHR43742">
    <property type="entry name" value="TRIMETHYLAMINE-N-OXIDE REDUCTASE"/>
    <property type="match status" value="1"/>
</dbReference>
<dbReference type="GO" id="GO:0018818">
    <property type="term" value="F:acetylene hydratase activity"/>
    <property type="evidence" value="ECO:0007669"/>
    <property type="project" value="InterPro"/>
</dbReference>
<dbReference type="InterPro" id="IPR009010">
    <property type="entry name" value="Asp_de-COase-like_dom_sf"/>
</dbReference>
<keyword evidence="9" id="KW-0560">Oxidoreductase</keyword>
<dbReference type="CDD" id="cd00207">
    <property type="entry name" value="fer2"/>
    <property type="match status" value="1"/>
</dbReference>
<accession>A0A0F1Q3Z7</accession>
<dbReference type="InterPro" id="IPR001041">
    <property type="entry name" value="2Fe-2S_ferredoxin-type"/>
</dbReference>
<dbReference type="Pfam" id="PF00175">
    <property type="entry name" value="NAD_binding_1"/>
    <property type="match status" value="1"/>
</dbReference>
<evidence type="ECO:0000259" key="8">
    <source>
        <dbReference type="PROSITE" id="PS51669"/>
    </source>
</evidence>
<feature type="domain" description="FAD-binding FR-type" evidence="7">
    <location>
        <begin position="798"/>
        <end position="916"/>
    </location>
</feature>
<dbReference type="InterPro" id="IPR006657">
    <property type="entry name" value="MoPterin_dinucl-bd_dom"/>
</dbReference>
<evidence type="ECO:0000256" key="4">
    <source>
        <dbReference type="ARBA" id="ARBA00023004"/>
    </source>
</evidence>
<dbReference type="SUPFAM" id="SSF63380">
    <property type="entry name" value="Riboflavin synthase domain-like"/>
    <property type="match status" value="1"/>
</dbReference>
<dbReference type="InterPro" id="IPR017938">
    <property type="entry name" value="Riboflavin_synthase-like_b-brl"/>
</dbReference>
<dbReference type="GO" id="GO:0043546">
    <property type="term" value="F:molybdopterin cofactor binding"/>
    <property type="evidence" value="ECO:0007669"/>
    <property type="project" value="InterPro"/>
</dbReference>
<proteinExistence type="inferred from homology"/>
<keyword evidence="5" id="KW-0411">Iron-sulfur</keyword>
<dbReference type="Pfam" id="PF00970">
    <property type="entry name" value="FAD_binding_6"/>
    <property type="match status" value="1"/>
</dbReference>
<evidence type="ECO:0000313" key="9">
    <source>
        <dbReference type="EMBL" id="CZV85412.1"/>
    </source>
</evidence>
<evidence type="ECO:0000313" key="10">
    <source>
        <dbReference type="Proteomes" id="UP000076008"/>
    </source>
</evidence>
<dbReference type="InterPro" id="IPR012675">
    <property type="entry name" value="Beta-grasp_dom_sf"/>
</dbReference>
<dbReference type="InterPro" id="IPR037949">
    <property type="entry name" value="MopB_CT_Acetylene-hydratase"/>
</dbReference>
<dbReference type="PROSITE" id="PS51384">
    <property type="entry name" value="FAD_FR"/>
    <property type="match status" value="1"/>
</dbReference>
<keyword evidence="4" id="KW-0408">Iron</keyword>
<dbReference type="Pfam" id="PF01568">
    <property type="entry name" value="Molydop_binding"/>
    <property type="match status" value="1"/>
</dbReference>
<feature type="domain" description="2Fe-2S ferredoxin-type" evidence="6">
    <location>
        <begin position="1065"/>
        <end position="1146"/>
    </location>
</feature>
<dbReference type="CDD" id="cd06184">
    <property type="entry name" value="flavohem_like_fad_nad_binding"/>
    <property type="match status" value="1"/>
</dbReference>
<dbReference type="EC" id="1.8.2.4" evidence="9"/>
<gene>
    <name evidence="9" type="primary">ddhA</name>
    <name evidence="9" type="ORF">SAMEA2273318_03350</name>
</gene>
<organism evidence="9 10">
    <name type="scientific">Enterobacter cloacae</name>
    <dbReference type="NCBI Taxonomy" id="550"/>
    <lineage>
        <taxon>Bacteria</taxon>
        <taxon>Pseudomonadati</taxon>
        <taxon>Pseudomonadota</taxon>
        <taxon>Gammaproteobacteria</taxon>
        <taxon>Enterobacterales</taxon>
        <taxon>Enterobacteriaceae</taxon>
        <taxon>Enterobacter</taxon>
        <taxon>Enterobacter cloacae complex</taxon>
    </lineage>
</organism>
<dbReference type="Gene3D" id="2.40.40.20">
    <property type="match status" value="1"/>
</dbReference>
<dbReference type="Gene3D" id="3.10.20.30">
    <property type="match status" value="1"/>
</dbReference>
<dbReference type="InterPro" id="IPR036010">
    <property type="entry name" value="2Fe-2S_ferredoxin-like_sf"/>
</dbReference>
<dbReference type="GeneID" id="63140456"/>
<dbReference type="Pfam" id="PF00384">
    <property type="entry name" value="Molybdopterin"/>
    <property type="match status" value="1"/>
</dbReference>
<dbReference type="Gene3D" id="3.40.228.10">
    <property type="entry name" value="Dimethylsulfoxide Reductase, domain 2"/>
    <property type="match status" value="1"/>
</dbReference>
<dbReference type="SUPFAM" id="SSF50692">
    <property type="entry name" value="ADC-like"/>
    <property type="match status" value="1"/>
</dbReference>
<dbReference type="SUPFAM" id="SSF52343">
    <property type="entry name" value="Ferredoxin reductase-like, C-terminal NADP-linked domain"/>
    <property type="match status" value="1"/>
</dbReference>
<comment type="similarity">
    <text evidence="2">Belongs to the prokaryotic molybdopterin-containing oxidoreductase family.</text>
</comment>
<dbReference type="Gene3D" id="3.40.50.80">
    <property type="entry name" value="Nucleotide-binding domain of ferredoxin-NADP reductase (FNR) module"/>
    <property type="match status" value="1"/>
</dbReference>
<dbReference type="RefSeq" id="WP_023302365.1">
    <property type="nucleotide sequence ID" value="NZ_FJXR01000021.1"/>
</dbReference>
<comment type="function">
    <text evidence="1">NDH-1 shuttles electrons from NADH, via FMN and iron-sulfur (Fe-S) centers, to quinones in the respiratory chain. The immediate electron acceptor for the enzyme in this species is believed to be ubiquinone. Couples the redox reaction to proton translocation (for every two electrons transferred, four hydrogen ions are translocated across the cytoplasmic membrane), and thus conserves the redox energy in a proton gradient.</text>
</comment>
<dbReference type="InterPro" id="IPR017927">
    <property type="entry name" value="FAD-bd_FR_type"/>
</dbReference>
<dbReference type="Proteomes" id="UP000076008">
    <property type="component" value="Unassembled WGS sequence"/>
</dbReference>
<protein>
    <submittedName>
        <fullName evidence="9">Anaerobic dimethyl sulfoxide reductase subunit A</fullName>
        <ecNumber evidence="9">1.8.2.4</ecNumber>
    </submittedName>
</protein>
<evidence type="ECO:0000256" key="5">
    <source>
        <dbReference type="ARBA" id="ARBA00023014"/>
    </source>
</evidence>
<evidence type="ECO:0000256" key="1">
    <source>
        <dbReference type="ARBA" id="ARBA00002378"/>
    </source>
</evidence>
<evidence type="ECO:0000256" key="3">
    <source>
        <dbReference type="ARBA" id="ARBA00022723"/>
    </source>
</evidence>